<feature type="domain" description="AB hydrolase-1" evidence="1">
    <location>
        <begin position="30"/>
        <end position="242"/>
    </location>
</feature>
<dbReference type="EMBL" id="CAXHTA020000016">
    <property type="protein sequence ID" value="CAL5226970.1"/>
    <property type="molecule type" value="Genomic_DNA"/>
</dbReference>
<dbReference type="InterPro" id="IPR000073">
    <property type="entry name" value="AB_hydrolase_1"/>
</dbReference>
<evidence type="ECO:0000259" key="1">
    <source>
        <dbReference type="Pfam" id="PF12697"/>
    </source>
</evidence>
<organism evidence="2 3">
    <name type="scientific">Coccomyxa viridis</name>
    <dbReference type="NCBI Taxonomy" id="1274662"/>
    <lineage>
        <taxon>Eukaryota</taxon>
        <taxon>Viridiplantae</taxon>
        <taxon>Chlorophyta</taxon>
        <taxon>core chlorophytes</taxon>
        <taxon>Trebouxiophyceae</taxon>
        <taxon>Trebouxiophyceae incertae sedis</taxon>
        <taxon>Coccomyxaceae</taxon>
        <taxon>Coccomyxa</taxon>
    </lineage>
</organism>
<dbReference type="Gene3D" id="3.40.50.1820">
    <property type="entry name" value="alpha/beta hydrolase"/>
    <property type="match status" value="1"/>
</dbReference>
<dbReference type="SUPFAM" id="SSF53474">
    <property type="entry name" value="alpha/beta-Hydrolases"/>
    <property type="match status" value="1"/>
</dbReference>
<evidence type="ECO:0000313" key="3">
    <source>
        <dbReference type="Proteomes" id="UP001497392"/>
    </source>
</evidence>
<gene>
    <name evidence="2" type="primary">g9855</name>
    <name evidence="2" type="ORF">VP750_LOCUS8876</name>
</gene>
<protein>
    <submittedName>
        <fullName evidence="2">G9855 protein</fullName>
    </submittedName>
</protein>
<evidence type="ECO:0000313" key="2">
    <source>
        <dbReference type="EMBL" id="CAL5226970.1"/>
    </source>
</evidence>
<sequence length="265" mass="29466">MAEKRVTFKNDKREQIVGIIHDTGSEDIAILCHGLGDHKNGFVLPQLAAALAKAGLSSLRFDFPGNGESDGTFRYANMMDEKEDIRAAALYLRSQGKKVTGLVGHSKGGTGVILYAAAYDDIPRVVNVAGRFDNMRGIKERFGNDIFEYLEKHGQMEVTWPSSDPASGGKKKWLLLHQDMINRKTLFMDPHARAVKQSHVLNIHGKKDETIPFEDALSFHERLPKSELVLVDGADHNFSKQPHADILIPHIVHFLTTGSVLEMVK</sequence>
<keyword evidence="3" id="KW-1185">Reference proteome</keyword>
<dbReference type="Proteomes" id="UP001497392">
    <property type="component" value="Unassembled WGS sequence"/>
</dbReference>
<accession>A0ABP1G419</accession>
<comment type="caution">
    <text evidence="2">The sequence shown here is derived from an EMBL/GenBank/DDBJ whole genome shotgun (WGS) entry which is preliminary data.</text>
</comment>
<name>A0ABP1G419_9CHLO</name>
<proteinExistence type="predicted"/>
<dbReference type="PANTHER" id="PTHR42886">
    <property type="entry name" value="RE40534P-RELATED"/>
    <property type="match status" value="1"/>
</dbReference>
<dbReference type="Pfam" id="PF12697">
    <property type="entry name" value="Abhydrolase_6"/>
    <property type="match status" value="1"/>
</dbReference>
<dbReference type="PANTHER" id="PTHR42886:SF53">
    <property type="entry name" value="ALPHA_BETA-HYDROLASES SUPERFAMILY PROTEIN"/>
    <property type="match status" value="1"/>
</dbReference>
<dbReference type="InterPro" id="IPR029058">
    <property type="entry name" value="AB_hydrolase_fold"/>
</dbReference>
<reference evidence="2 3" key="1">
    <citation type="submission" date="2024-06" db="EMBL/GenBank/DDBJ databases">
        <authorList>
            <person name="Kraege A."/>
            <person name="Thomma B."/>
        </authorList>
    </citation>
    <scope>NUCLEOTIDE SEQUENCE [LARGE SCALE GENOMIC DNA]</scope>
</reference>